<organism evidence="1 2">
    <name type="scientific">Melia azedarach</name>
    <name type="common">Chinaberry tree</name>
    <dbReference type="NCBI Taxonomy" id="155640"/>
    <lineage>
        <taxon>Eukaryota</taxon>
        <taxon>Viridiplantae</taxon>
        <taxon>Streptophyta</taxon>
        <taxon>Embryophyta</taxon>
        <taxon>Tracheophyta</taxon>
        <taxon>Spermatophyta</taxon>
        <taxon>Magnoliopsida</taxon>
        <taxon>eudicotyledons</taxon>
        <taxon>Gunneridae</taxon>
        <taxon>Pentapetalae</taxon>
        <taxon>rosids</taxon>
        <taxon>malvids</taxon>
        <taxon>Sapindales</taxon>
        <taxon>Meliaceae</taxon>
        <taxon>Melia</taxon>
    </lineage>
</organism>
<dbReference type="EMBL" id="CM051398">
    <property type="protein sequence ID" value="KAJ4718528.1"/>
    <property type="molecule type" value="Genomic_DNA"/>
</dbReference>
<comment type="caution">
    <text evidence="1">The sequence shown here is derived from an EMBL/GenBank/DDBJ whole genome shotgun (WGS) entry which is preliminary data.</text>
</comment>
<accession>A0ACC1Y505</accession>
<name>A0ACC1Y505_MELAZ</name>
<reference evidence="1 2" key="1">
    <citation type="journal article" date="2023" name="Science">
        <title>Complex scaffold remodeling in plant triterpene biosynthesis.</title>
        <authorList>
            <person name="De La Pena R."/>
            <person name="Hodgson H."/>
            <person name="Liu J.C."/>
            <person name="Stephenson M.J."/>
            <person name="Martin A.C."/>
            <person name="Owen C."/>
            <person name="Harkess A."/>
            <person name="Leebens-Mack J."/>
            <person name="Jimenez L.E."/>
            <person name="Osbourn A."/>
            <person name="Sattely E.S."/>
        </authorList>
    </citation>
    <scope>NUCLEOTIDE SEQUENCE [LARGE SCALE GENOMIC DNA]</scope>
    <source>
        <strain evidence="2">cv. JPN11</strain>
        <tissue evidence="1">Leaf</tissue>
    </source>
</reference>
<gene>
    <name evidence="1" type="ORF">OWV82_010199</name>
</gene>
<protein>
    <submittedName>
        <fullName evidence="1">Protein TOPLESS</fullName>
    </submittedName>
</protein>
<evidence type="ECO:0000313" key="1">
    <source>
        <dbReference type="EMBL" id="KAJ4718528.1"/>
    </source>
</evidence>
<sequence length="1147" mass="125880">MSSLSRELVFLILQFLDEEKFKETVHKLEQESGFFFNMKYFEDEVHNGNWDEVEKYLSGFTKVDDNRYSMKIFFEIRKQKYLEALDKHDRAKAVEILVKDLKVFATFNEELFKEITQLLTLENFRENEQLSKYGDTKSARSIMLVELKKLIEANPLFREKLQFPNLKNSRLRTLINQSLNWQHQLCKNPRPNPDIKTLFVDHTCGQPNGARAPSPANNPLLGSLPKAGGFPPLGAHGPFQPTPAAVPTPLAGWMSNPPTVTHQAVSGGGAIGLGAPSIPGGTFLSHSALKHPRTPPTNPSVDYPSGDSDHVSKRTRPMGISDEVNLPVNVLPVTFPGHSHSQAFNAPEDLPKTVIRTLNQGSSPMSMDFHPVQQTLLLVGTNVGDIGLWEVGSRERLVLRNFKVWDLSACSMPLQASLVKDPGVSVNRVIWSPDGTLFGVAYSRHIVQIYSYHGGDEVRQHLEIDAHVGGVNDIAFSHPNKQLCVITCGDDKTIKVWDAASGAKQYIFEGHEAPVYSVCPHHKENIQFIFSTALDGKIKAWLYDNLGSRVDYDAPGRWCTTMAYSADGTRLFSCGTSKDGESFIVEWNESEGAVKRTYQGFRKRSLGVVQFDTTKNRFLAAGDDFSIKFWDMDNIQLLTSIDADGGLPASPRIRFNKDGNLLAVSANDNGIKILANSDGIRLLRTYENLSYDASRTSEASKPAINPISAAAAAAAAAAATSAGLTERGTSVVAIPGMNGDARSLGDVKPRITEEPNDKSKVWKLTEISEPTQCRSLRLPENLRANKISRLIFTNSGNAILALASNAIHLLWKWQRSDRNSTGKASASVAPQLWQPPSGILMTNDVTDTSPEEAVPCFALSKNDSYVMSASGGKISLFNMMTFKTMATFMPPPPAATFLAFHPQDNNIIAIGMDDSTIQIYNVRVDEVKSKLKGHSKRITGLAFSHALNVLVSSGADSQLCVWNSDGWEKQKNRFLQIPAGRTTTAQSDTRVQFHQDQMHFLVVHETQLAIFETTKLECVKQWVPREASALITNATFSCDSQLIYASFLDATVCVLSAANLRLRCRINPSAYLPAGVSSSNVHPLVIAAHPQEPNQFALGLSDGGVHVFEPLEAEGKWGVPAPVENGSTSNVPATPPVGASGTDQAQR</sequence>
<dbReference type="Proteomes" id="UP001164539">
    <property type="component" value="Chromosome 5"/>
</dbReference>
<proteinExistence type="predicted"/>
<evidence type="ECO:0000313" key="2">
    <source>
        <dbReference type="Proteomes" id="UP001164539"/>
    </source>
</evidence>
<keyword evidence="2" id="KW-1185">Reference proteome</keyword>